<dbReference type="AlphaFoldDB" id="A0A2S5THJ7"/>
<name>A0A2S5THJ7_9GAMM</name>
<dbReference type="RefSeq" id="WP_104230176.1">
    <property type="nucleotide sequence ID" value="NZ_PSNW01000004.1"/>
</dbReference>
<gene>
    <name evidence="1" type="ORF">C3942_09675</name>
</gene>
<sequence length="101" mass="11217">MAGIREGLGFSYGEREEFQRAFEHATARLPAMFRSFWHRWEESSGLPPEFIIYAEDGTRTLRLTRLNSGGYRAAGITGKGAVIYAVAARSITDAFRSAGLL</sequence>
<dbReference type="Proteomes" id="UP000238220">
    <property type="component" value="Unassembled WGS sequence"/>
</dbReference>
<accession>A0A2S5THJ7</accession>
<evidence type="ECO:0000313" key="2">
    <source>
        <dbReference type="Proteomes" id="UP000238220"/>
    </source>
</evidence>
<organism evidence="1 2">
    <name type="scientific">Solimonas fluminis</name>
    <dbReference type="NCBI Taxonomy" id="2086571"/>
    <lineage>
        <taxon>Bacteria</taxon>
        <taxon>Pseudomonadati</taxon>
        <taxon>Pseudomonadota</taxon>
        <taxon>Gammaproteobacteria</taxon>
        <taxon>Nevskiales</taxon>
        <taxon>Nevskiaceae</taxon>
        <taxon>Solimonas</taxon>
    </lineage>
</organism>
<comment type="caution">
    <text evidence="1">The sequence shown here is derived from an EMBL/GenBank/DDBJ whole genome shotgun (WGS) entry which is preliminary data.</text>
</comment>
<protein>
    <submittedName>
        <fullName evidence="1">Uncharacterized protein</fullName>
    </submittedName>
</protein>
<dbReference type="OrthoDB" id="9843336at2"/>
<proteinExistence type="predicted"/>
<keyword evidence="2" id="KW-1185">Reference proteome</keyword>
<dbReference type="EMBL" id="PSNW01000004">
    <property type="protein sequence ID" value="PPE74288.1"/>
    <property type="molecule type" value="Genomic_DNA"/>
</dbReference>
<reference evidence="1 2" key="1">
    <citation type="submission" date="2018-02" db="EMBL/GenBank/DDBJ databases">
        <title>Genome sequencing of Solimonas sp. HR-BB.</title>
        <authorList>
            <person name="Lee Y."/>
            <person name="Jeon C.O."/>
        </authorList>
    </citation>
    <scope>NUCLEOTIDE SEQUENCE [LARGE SCALE GENOMIC DNA]</scope>
    <source>
        <strain evidence="1 2">HR-BB</strain>
    </source>
</reference>
<evidence type="ECO:0000313" key="1">
    <source>
        <dbReference type="EMBL" id="PPE74288.1"/>
    </source>
</evidence>